<accession>I2GKD7</accession>
<dbReference type="InterPro" id="IPR018490">
    <property type="entry name" value="cNMP-bd_dom_sf"/>
</dbReference>
<sequence>MPGGVYTAISIGTNPSSMDYPIDLLLYFRRFYDIKADAFDQLMACLRFKAYNKGDYIVCPGDIQRELLFVRKGIQMSYAIVGDKQHIIVFTHSPNLSAIPDSFSFQKPSEHYLQCLTDSEFLAITYHELLRIFDHTPALERLFRKLTEATLAGVIHRHLELHALSIEERFKSFAARSPQLLLTIPHKHIASYLHIDPTNFSKLFNSVRLD</sequence>
<evidence type="ECO:0000313" key="2">
    <source>
        <dbReference type="EMBL" id="CCH54362.1"/>
    </source>
</evidence>
<name>I2GKD7_9BACT</name>
<dbReference type="SUPFAM" id="SSF51206">
    <property type="entry name" value="cAMP-binding domain-like"/>
    <property type="match status" value="1"/>
</dbReference>
<reference evidence="2 3" key="1">
    <citation type="journal article" date="2012" name="J. Bacteriol.">
        <title>Genome Sequence of the Filamentous Bacterium Fibrisoma limi BUZ 3T.</title>
        <authorList>
            <person name="Filippini M."/>
            <person name="Qi W."/>
            <person name="Jaenicke S."/>
            <person name="Goesmann A."/>
            <person name="Smits T.H."/>
            <person name="Bagheri H.C."/>
        </authorList>
    </citation>
    <scope>NUCLEOTIDE SEQUENCE [LARGE SCALE GENOMIC DNA]</scope>
    <source>
        <strain evidence="3">BUZ 3T</strain>
    </source>
</reference>
<organism evidence="2 3">
    <name type="scientific">Fibrisoma limi BUZ 3</name>
    <dbReference type="NCBI Taxonomy" id="1185876"/>
    <lineage>
        <taxon>Bacteria</taxon>
        <taxon>Pseudomonadati</taxon>
        <taxon>Bacteroidota</taxon>
        <taxon>Cytophagia</taxon>
        <taxon>Cytophagales</taxon>
        <taxon>Spirosomataceae</taxon>
        <taxon>Fibrisoma</taxon>
    </lineage>
</organism>
<dbReference type="EMBL" id="CAIT01000006">
    <property type="protein sequence ID" value="CCH54362.1"/>
    <property type="molecule type" value="Genomic_DNA"/>
</dbReference>
<feature type="domain" description="Cyclic nucleotide-binding" evidence="1">
    <location>
        <begin position="30"/>
        <end position="73"/>
    </location>
</feature>
<dbReference type="Gene3D" id="2.60.120.10">
    <property type="entry name" value="Jelly Rolls"/>
    <property type="match status" value="1"/>
</dbReference>
<keyword evidence="3" id="KW-1185">Reference proteome</keyword>
<dbReference type="AlphaFoldDB" id="I2GKD7"/>
<comment type="caution">
    <text evidence="2">The sequence shown here is derived from an EMBL/GenBank/DDBJ whole genome shotgun (WGS) entry which is preliminary data.</text>
</comment>
<proteinExistence type="predicted"/>
<dbReference type="Pfam" id="PF00027">
    <property type="entry name" value="cNMP_binding"/>
    <property type="match status" value="1"/>
</dbReference>
<evidence type="ECO:0000259" key="1">
    <source>
        <dbReference type="PROSITE" id="PS50042"/>
    </source>
</evidence>
<dbReference type="STRING" id="1185876.BN8_03524"/>
<evidence type="ECO:0000313" key="3">
    <source>
        <dbReference type="Proteomes" id="UP000009309"/>
    </source>
</evidence>
<dbReference type="eggNOG" id="COG0664">
    <property type="taxonomic scope" value="Bacteria"/>
</dbReference>
<dbReference type="InterPro" id="IPR014710">
    <property type="entry name" value="RmlC-like_jellyroll"/>
</dbReference>
<dbReference type="PROSITE" id="PS50042">
    <property type="entry name" value="CNMP_BINDING_3"/>
    <property type="match status" value="1"/>
</dbReference>
<dbReference type="CDD" id="cd00038">
    <property type="entry name" value="CAP_ED"/>
    <property type="match status" value="1"/>
</dbReference>
<dbReference type="Proteomes" id="UP000009309">
    <property type="component" value="Unassembled WGS sequence"/>
</dbReference>
<protein>
    <submittedName>
        <fullName evidence="2">Putative transcriptional regulator, Crp/Fnr family</fullName>
    </submittedName>
</protein>
<dbReference type="InterPro" id="IPR000595">
    <property type="entry name" value="cNMP-bd_dom"/>
</dbReference>
<gene>
    <name evidence="2" type="ORF">BN8_03524</name>
</gene>